<dbReference type="Proteomes" id="UP000243579">
    <property type="component" value="Unassembled WGS sequence"/>
</dbReference>
<keyword evidence="2" id="KW-1185">Reference proteome</keyword>
<comment type="caution">
    <text evidence="1">The sequence shown here is derived from an EMBL/GenBank/DDBJ whole genome shotgun (WGS) entry which is preliminary data.</text>
</comment>
<accession>A0A1V9YXR0</accession>
<dbReference type="AlphaFoldDB" id="A0A1V9YXR0"/>
<organism evidence="1 2">
    <name type="scientific">Achlya hypogyna</name>
    <name type="common">Oomycete</name>
    <name type="synonym">Protoachlya hypogyna</name>
    <dbReference type="NCBI Taxonomy" id="1202772"/>
    <lineage>
        <taxon>Eukaryota</taxon>
        <taxon>Sar</taxon>
        <taxon>Stramenopiles</taxon>
        <taxon>Oomycota</taxon>
        <taxon>Saprolegniomycetes</taxon>
        <taxon>Saprolegniales</taxon>
        <taxon>Achlyaceae</taxon>
        <taxon>Achlya</taxon>
    </lineage>
</organism>
<evidence type="ECO:0000313" key="1">
    <source>
        <dbReference type="EMBL" id="OQR90482.1"/>
    </source>
</evidence>
<evidence type="ECO:0000313" key="2">
    <source>
        <dbReference type="Proteomes" id="UP000243579"/>
    </source>
</evidence>
<name>A0A1V9YXR0_ACHHY</name>
<dbReference type="EMBL" id="JNBR01000622">
    <property type="protein sequence ID" value="OQR90482.1"/>
    <property type="molecule type" value="Genomic_DNA"/>
</dbReference>
<gene>
    <name evidence="1" type="ORF">ACHHYP_05478</name>
</gene>
<proteinExistence type="predicted"/>
<sequence>MAAPRCHFRVEHCRHDAVFQSKYTRYQKAQKVKVLRCFPHCCPGHVYYRYCGAPISVYTELPNMRPLGAYATLLKIAPAYDSDWAIGDELPPCTAADLKTLSEANGSAWHIGQNTTPANNVLASAFNNDLIDGWAYGWKSGRSQVVRDCLHHVKVFVFEIVPAGPDVRWRVIARAFSPGFTFVSYRSLHYANTAEAAANEAPPTALVSLEPPPAVMAAPVSPREVSTATELMANRLGLLVLYLSTRRISTGSWQQDLGRYLARVPPTAPVALLFDPPTPDPMVLHHHNPVFRGSTDPHPHLSLVDHWLVHLLHPRHVARYNALATAHRDSVLDKAALMAAYNDIVHTLHDISEAYLQGEHGSSVGALAKAVAAACPHLESELQTQVAMEGYFGYHSVVAHLREVYLGMTGPTSMWPHKTRPSRFCGAWTLDCEASTFTWPAASVLGAVRMASWVYGCHAVWHPGNLHVRSSWLVYASPPSHFMLDHEAHVLRTFPNGESTMSGHGFVLGMSPKDWVTVVTGWLDGDYVGWETAAGNIVIECYRYDLQAREGWRVVLQVSRPHEHLAVDIQIHHLTASIPEDVSCWNAAARVRFWRTAPFDVVGDAAAVYAPMAAT</sequence>
<dbReference type="OrthoDB" id="72210at2759"/>
<reference evidence="1 2" key="1">
    <citation type="journal article" date="2014" name="Genome Biol. Evol.">
        <title>The secreted proteins of Achlya hypogyna and Thraustotheca clavata identify the ancestral oomycete secretome and reveal gene acquisitions by horizontal gene transfer.</title>
        <authorList>
            <person name="Misner I."/>
            <person name="Blouin N."/>
            <person name="Leonard G."/>
            <person name="Richards T.A."/>
            <person name="Lane C.E."/>
        </authorList>
    </citation>
    <scope>NUCLEOTIDE SEQUENCE [LARGE SCALE GENOMIC DNA]</scope>
    <source>
        <strain evidence="1 2">ATCC 48635</strain>
    </source>
</reference>
<protein>
    <submittedName>
        <fullName evidence="1">Uncharacterized protein</fullName>
    </submittedName>
</protein>